<protein>
    <submittedName>
        <fullName evidence="1">GL26554</fullName>
    </submittedName>
</protein>
<sequence>MSLQLTGRHIVYFAIQYSYGPQHSSQTHIPCPFREDYLRRNHPLMRYLRQAEWKGEKRALAVVKPKG</sequence>
<accession>B4GSK3</accession>
<evidence type="ECO:0000313" key="2">
    <source>
        <dbReference type="Proteomes" id="UP000008744"/>
    </source>
</evidence>
<gene>
    <name evidence="1" type="primary">Dper\GL26554</name>
    <name evidence="1" type="ORF">Dper_GL26554</name>
</gene>
<dbReference type="AlphaFoldDB" id="B4GSK3"/>
<dbReference type="HOGENOM" id="CLU_2815156_0_0_1"/>
<dbReference type="Proteomes" id="UP000008744">
    <property type="component" value="Unassembled WGS sequence"/>
</dbReference>
<dbReference type="EMBL" id="CH479189">
    <property type="protein sequence ID" value="EDW25362.1"/>
    <property type="molecule type" value="Genomic_DNA"/>
</dbReference>
<reference evidence="1 2" key="1">
    <citation type="journal article" date="2007" name="Nature">
        <title>Evolution of genes and genomes on the Drosophila phylogeny.</title>
        <authorList>
            <consortium name="Drosophila 12 Genomes Consortium"/>
            <person name="Clark A.G."/>
            <person name="Eisen M.B."/>
            <person name="Smith D.R."/>
            <person name="Bergman C.M."/>
            <person name="Oliver B."/>
            <person name="Markow T.A."/>
            <person name="Kaufman T.C."/>
            <person name="Kellis M."/>
            <person name="Gelbart W."/>
            <person name="Iyer V.N."/>
            <person name="Pollard D.A."/>
            <person name="Sackton T.B."/>
            <person name="Larracuente A.M."/>
            <person name="Singh N.D."/>
            <person name="Abad J.P."/>
            <person name="Abt D.N."/>
            <person name="Adryan B."/>
            <person name="Aguade M."/>
            <person name="Akashi H."/>
            <person name="Anderson W.W."/>
            <person name="Aquadro C.F."/>
            <person name="Ardell D.H."/>
            <person name="Arguello R."/>
            <person name="Artieri C.G."/>
            <person name="Barbash D.A."/>
            <person name="Barker D."/>
            <person name="Barsanti P."/>
            <person name="Batterham P."/>
            <person name="Batzoglou S."/>
            <person name="Begun D."/>
            <person name="Bhutkar A."/>
            <person name="Blanco E."/>
            <person name="Bosak S.A."/>
            <person name="Bradley R.K."/>
            <person name="Brand A.D."/>
            <person name="Brent M.R."/>
            <person name="Brooks A.N."/>
            <person name="Brown R.H."/>
            <person name="Butlin R.K."/>
            <person name="Caggese C."/>
            <person name="Calvi B.R."/>
            <person name="Bernardo de Carvalho A."/>
            <person name="Caspi A."/>
            <person name="Castrezana S."/>
            <person name="Celniker S.E."/>
            <person name="Chang J.L."/>
            <person name="Chapple C."/>
            <person name="Chatterji S."/>
            <person name="Chinwalla A."/>
            <person name="Civetta A."/>
            <person name="Clifton S.W."/>
            <person name="Comeron J.M."/>
            <person name="Costello J.C."/>
            <person name="Coyne J.A."/>
            <person name="Daub J."/>
            <person name="David R.G."/>
            <person name="Delcher A.L."/>
            <person name="Delehaunty K."/>
            <person name="Do C.B."/>
            <person name="Ebling H."/>
            <person name="Edwards K."/>
            <person name="Eickbush T."/>
            <person name="Evans J.D."/>
            <person name="Filipski A."/>
            <person name="Findeiss S."/>
            <person name="Freyhult E."/>
            <person name="Fulton L."/>
            <person name="Fulton R."/>
            <person name="Garcia A.C."/>
            <person name="Gardiner A."/>
            <person name="Garfield D.A."/>
            <person name="Garvin B.E."/>
            <person name="Gibson G."/>
            <person name="Gilbert D."/>
            <person name="Gnerre S."/>
            <person name="Godfrey J."/>
            <person name="Good R."/>
            <person name="Gotea V."/>
            <person name="Gravely B."/>
            <person name="Greenberg A.J."/>
            <person name="Griffiths-Jones S."/>
            <person name="Gross S."/>
            <person name="Guigo R."/>
            <person name="Gustafson E.A."/>
            <person name="Haerty W."/>
            <person name="Hahn M.W."/>
            <person name="Halligan D.L."/>
            <person name="Halpern A.L."/>
            <person name="Halter G.M."/>
            <person name="Han M.V."/>
            <person name="Heger A."/>
            <person name="Hillier L."/>
            <person name="Hinrichs A.S."/>
            <person name="Holmes I."/>
            <person name="Hoskins R.A."/>
            <person name="Hubisz M.J."/>
            <person name="Hultmark D."/>
            <person name="Huntley M.A."/>
            <person name="Jaffe D.B."/>
            <person name="Jagadeeshan S."/>
            <person name="Jeck W.R."/>
            <person name="Johnson J."/>
            <person name="Jones C.D."/>
            <person name="Jordan W.C."/>
            <person name="Karpen G.H."/>
            <person name="Kataoka E."/>
            <person name="Keightley P.D."/>
            <person name="Kheradpour P."/>
            <person name="Kirkness E.F."/>
            <person name="Koerich L.B."/>
            <person name="Kristiansen K."/>
            <person name="Kudrna D."/>
            <person name="Kulathinal R.J."/>
            <person name="Kumar S."/>
            <person name="Kwok R."/>
            <person name="Lander E."/>
            <person name="Langley C.H."/>
            <person name="Lapoint R."/>
            <person name="Lazzaro B.P."/>
            <person name="Lee S.J."/>
            <person name="Levesque L."/>
            <person name="Li R."/>
            <person name="Lin C.F."/>
            <person name="Lin M.F."/>
            <person name="Lindblad-Toh K."/>
            <person name="Llopart A."/>
            <person name="Long M."/>
            <person name="Low L."/>
            <person name="Lozovsky E."/>
            <person name="Lu J."/>
            <person name="Luo M."/>
            <person name="Machado C.A."/>
            <person name="Makalowski W."/>
            <person name="Marzo M."/>
            <person name="Matsuda M."/>
            <person name="Matzkin L."/>
            <person name="McAllister B."/>
            <person name="McBride C.S."/>
            <person name="McKernan B."/>
            <person name="McKernan K."/>
            <person name="Mendez-Lago M."/>
            <person name="Minx P."/>
            <person name="Mollenhauer M.U."/>
            <person name="Montooth K."/>
            <person name="Mount S.M."/>
            <person name="Mu X."/>
            <person name="Myers E."/>
            <person name="Negre B."/>
            <person name="Newfeld S."/>
            <person name="Nielsen R."/>
            <person name="Noor M.A."/>
            <person name="O'Grady P."/>
            <person name="Pachter L."/>
            <person name="Papaceit M."/>
            <person name="Parisi M.J."/>
            <person name="Parisi M."/>
            <person name="Parts L."/>
            <person name="Pedersen J.S."/>
            <person name="Pesole G."/>
            <person name="Phillippy A.M."/>
            <person name="Ponting C.P."/>
            <person name="Pop M."/>
            <person name="Porcelli D."/>
            <person name="Powell J.R."/>
            <person name="Prohaska S."/>
            <person name="Pruitt K."/>
            <person name="Puig M."/>
            <person name="Quesneville H."/>
            <person name="Ram K.R."/>
            <person name="Rand D."/>
            <person name="Rasmussen M.D."/>
            <person name="Reed L.K."/>
            <person name="Reenan R."/>
            <person name="Reily A."/>
            <person name="Remington K.A."/>
            <person name="Rieger T.T."/>
            <person name="Ritchie M.G."/>
            <person name="Robin C."/>
            <person name="Rogers Y.H."/>
            <person name="Rohde C."/>
            <person name="Rozas J."/>
            <person name="Rubenfield M.J."/>
            <person name="Ruiz A."/>
            <person name="Russo S."/>
            <person name="Salzberg S.L."/>
            <person name="Sanchez-Gracia A."/>
            <person name="Saranga D.J."/>
            <person name="Sato H."/>
            <person name="Schaeffer S.W."/>
            <person name="Schatz M.C."/>
            <person name="Schlenke T."/>
            <person name="Schwartz R."/>
            <person name="Segarra C."/>
            <person name="Singh R.S."/>
            <person name="Sirot L."/>
            <person name="Sirota M."/>
            <person name="Sisneros N.B."/>
            <person name="Smith C.D."/>
            <person name="Smith T.F."/>
            <person name="Spieth J."/>
            <person name="Stage D.E."/>
            <person name="Stark A."/>
            <person name="Stephan W."/>
            <person name="Strausberg R.L."/>
            <person name="Strempel S."/>
            <person name="Sturgill D."/>
            <person name="Sutton G."/>
            <person name="Sutton G.G."/>
            <person name="Tao W."/>
            <person name="Teichmann S."/>
            <person name="Tobari Y.N."/>
            <person name="Tomimura Y."/>
            <person name="Tsolas J.M."/>
            <person name="Valente V.L."/>
            <person name="Venter E."/>
            <person name="Venter J.C."/>
            <person name="Vicario S."/>
            <person name="Vieira F.G."/>
            <person name="Vilella A.J."/>
            <person name="Villasante A."/>
            <person name="Walenz B."/>
            <person name="Wang J."/>
            <person name="Wasserman M."/>
            <person name="Watts T."/>
            <person name="Wilson D."/>
            <person name="Wilson R.K."/>
            <person name="Wing R.A."/>
            <person name="Wolfner M.F."/>
            <person name="Wong A."/>
            <person name="Wong G.K."/>
            <person name="Wu C.I."/>
            <person name="Wu G."/>
            <person name="Yamamoto D."/>
            <person name="Yang H.P."/>
            <person name="Yang S.P."/>
            <person name="Yorke J.A."/>
            <person name="Yoshida K."/>
            <person name="Zdobnov E."/>
            <person name="Zhang P."/>
            <person name="Zhang Y."/>
            <person name="Zimin A.V."/>
            <person name="Baldwin J."/>
            <person name="Abdouelleil A."/>
            <person name="Abdulkadir J."/>
            <person name="Abebe A."/>
            <person name="Abera B."/>
            <person name="Abreu J."/>
            <person name="Acer S.C."/>
            <person name="Aftuck L."/>
            <person name="Alexander A."/>
            <person name="An P."/>
            <person name="Anderson E."/>
            <person name="Anderson S."/>
            <person name="Arachi H."/>
            <person name="Azer M."/>
            <person name="Bachantsang P."/>
            <person name="Barry A."/>
            <person name="Bayul T."/>
            <person name="Berlin A."/>
            <person name="Bessette D."/>
            <person name="Bloom T."/>
            <person name="Blye J."/>
            <person name="Boguslavskiy L."/>
            <person name="Bonnet C."/>
            <person name="Boukhgalter B."/>
            <person name="Bourzgui I."/>
            <person name="Brown A."/>
            <person name="Cahill P."/>
            <person name="Channer S."/>
            <person name="Cheshatsang Y."/>
            <person name="Chuda L."/>
            <person name="Citroen M."/>
            <person name="Collymore A."/>
            <person name="Cooke P."/>
            <person name="Costello M."/>
            <person name="D'Aco K."/>
            <person name="Daza R."/>
            <person name="De Haan G."/>
            <person name="DeGray S."/>
            <person name="DeMaso C."/>
            <person name="Dhargay N."/>
            <person name="Dooley K."/>
            <person name="Dooley E."/>
            <person name="Doricent M."/>
            <person name="Dorje P."/>
            <person name="Dorjee K."/>
            <person name="Dupes A."/>
            <person name="Elong R."/>
            <person name="Falk J."/>
            <person name="Farina A."/>
            <person name="Faro S."/>
            <person name="Ferguson D."/>
            <person name="Fisher S."/>
            <person name="Foley C.D."/>
            <person name="Franke A."/>
            <person name="Friedrich D."/>
            <person name="Gadbois L."/>
            <person name="Gearin G."/>
            <person name="Gearin C.R."/>
            <person name="Giannoukos G."/>
            <person name="Goode T."/>
            <person name="Graham J."/>
            <person name="Grandbois E."/>
            <person name="Grewal S."/>
            <person name="Gyaltsen K."/>
            <person name="Hafez N."/>
            <person name="Hagos B."/>
            <person name="Hall J."/>
            <person name="Henson C."/>
            <person name="Hollinger A."/>
            <person name="Honan T."/>
            <person name="Huard M.D."/>
            <person name="Hughes L."/>
            <person name="Hurhula B."/>
            <person name="Husby M.E."/>
            <person name="Kamat A."/>
            <person name="Kanga B."/>
            <person name="Kashin S."/>
            <person name="Khazanovich D."/>
            <person name="Kisner P."/>
            <person name="Lance K."/>
            <person name="Lara M."/>
            <person name="Lee W."/>
            <person name="Lennon N."/>
            <person name="Letendre F."/>
            <person name="LeVine R."/>
            <person name="Lipovsky A."/>
            <person name="Liu X."/>
            <person name="Liu J."/>
            <person name="Liu S."/>
            <person name="Lokyitsang T."/>
            <person name="Lokyitsang Y."/>
            <person name="Lubonja R."/>
            <person name="Lui A."/>
            <person name="MacDonald P."/>
            <person name="Magnisalis V."/>
            <person name="Maru K."/>
            <person name="Matthews C."/>
            <person name="McCusker W."/>
            <person name="McDonough S."/>
            <person name="Mehta T."/>
            <person name="Meldrim J."/>
            <person name="Meneus L."/>
            <person name="Mihai O."/>
            <person name="Mihalev A."/>
            <person name="Mihova T."/>
            <person name="Mittelman R."/>
            <person name="Mlenga V."/>
            <person name="Montmayeur A."/>
            <person name="Mulrain L."/>
            <person name="Navidi A."/>
            <person name="Naylor J."/>
            <person name="Negash T."/>
            <person name="Nguyen T."/>
            <person name="Nguyen N."/>
            <person name="Nicol R."/>
            <person name="Norbu C."/>
            <person name="Norbu N."/>
            <person name="Novod N."/>
            <person name="O'Neill B."/>
            <person name="Osman S."/>
            <person name="Markiewicz E."/>
            <person name="Oyono O.L."/>
            <person name="Patti C."/>
            <person name="Phunkhang P."/>
            <person name="Pierre F."/>
            <person name="Priest M."/>
            <person name="Raghuraman S."/>
            <person name="Rege F."/>
            <person name="Reyes R."/>
            <person name="Rise C."/>
            <person name="Rogov P."/>
            <person name="Ross K."/>
            <person name="Ryan E."/>
            <person name="Settipalli S."/>
            <person name="Shea T."/>
            <person name="Sherpa N."/>
            <person name="Shi L."/>
            <person name="Shih D."/>
            <person name="Sparrow T."/>
            <person name="Spaulding J."/>
            <person name="Stalker J."/>
            <person name="Stange-Thomann N."/>
            <person name="Stavropoulos S."/>
            <person name="Stone C."/>
            <person name="Strader C."/>
            <person name="Tesfaye S."/>
            <person name="Thomson T."/>
            <person name="Thoulutsang Y."/>
            <person name="Thoulutsang D."/>
            <person name="Topham K."/>
            <person name="Topping I."/>
            <person name="Tsamla T."/>
            <person name="Vassiliev H."/>
            <person name="Vo A."/>
            <person name="Wangchuk T."/>
            <person name="Wangdi T."/>
            <person name="Weiand M."/>
            <person name="Wilkinson J."/>
            <person name="Wilson A."/>
            <person name="Yadav S."/>
            <person name="Young G."/>
            <person name="Yu Q."/>
            <person name="Zembek L."/>
            <person name="Zhong D."/>
            <person name="Zimmer A."/>
            <person name="Zwirko Z."/>
            <person name="Jaffe D.B."/>
            <person name="Alvarez P."/>
            <person name="Brockman W."/>
            <person name="Butler J."/>
            <person name="Chin C."/>
            <person name="Gnerre S."/>
            <person name="Grabherr M."/>
            <person name="Kleber M."/>
            <person name="Mauceli E."/>
            <person name="MacCallum I."/>
        </authorList>
    </citation>
    <scope>NUCLEOTIDE SEQUENCE [LARGE SCALE GENOMIC DNA]</scope>
    <source>
        <strain evidence="2">MSH-3 / Tucson 14011-0111.49</strain>
    </source>
</reference>
<keyword evidence="2" id="KW-1185">Reference proteome</keyword>
<evidence type="ECO:0000313" key="1">
    <source>
        <dbReference type="EMBL" id="EDW25362.1"/>
    </source>
</evidence>
<name>B4GSK3_DROPE</name>
<organism evidence="2">
    <name type="scientific">Drosophila persimilis</name>
    <name type="common">Fruit fly</name>
    <dbReference type="NCBI Taxonomy" id="7234"/>
    <lineage>
        <taxon>Eukaryota</taxon>
        <taxon>Metazoa</taxon>
        <taxon>Ecdysozoa</taxon>
        <taxon>Arthropoda</taxon>
        <taxon>Hexapoda</taxon>
        <taxon>Insecta</taxon>
        <taxon>Pterygota</taxon>
        <taxon>Neoptera</taxon>
        <taxon>Endopterygota</taxon>
        <taxon>Diptera</taxon>
        <taxon>Brachycera</taxon>
        <taxon>Muscomorpha</taxon>
        <taxon>Ephydroidea</taxon>
        <taxon>Drosophilidae</taxon>
        <taxon>Drosophila</taxon>
        <taxon>Sophophora</taxon>
    </lineage>
</organism>
<proteinExistence type="predicted"/>